<protein>
    <submittedName>
        <fullName evidence="1">Uncharacterized protein</fullName>
    </submittedName>
</protein>
<accession>X1AVH0</accession>
<dbReference type="AlphaFoldDB" id="X1AVH0"/>
<organism evidence="1">
    <name type="scientific">marine sediment metagenome</name>
    <dbReference type="NCBI Taxonomy" id="412755"/>
    <lineage>
        <taxon>unclassified sequences</taxon>
        <taxon>metagenomes</taxon>
        <taxon>ecological metagenomes</taxon>
    </lineage>
</organism>
<feature type="non-terminal residue" evidence="1">
    <location>
        <position position="1"/>
    </location>
</feature>
<gene>
    <name evidence="1" type="ORF">S01H4_29071</name>
</gene>
<sequence>PQILIQAEREGARRVTKTATKLNIPVFENEIERAVRGYKLLYDYYSKIKKRK</sequence>
<comment type="caution">
    <text evidence="1">The sequence shown here is derived from an EMBL/GenBank/DDBJ whole genome shotgun (WGS) entry which is preliminary data.</text>
</comment>
<proteinExistence type="predicted"/>
<dbReference type="EMBL" id="BART01014674">
    <property type="protein sequence ID" value="GAG76233.1"/>
    <property type="molecule type" value="Genomic_DNA"/>
</dbReference>
<reference evidence="1" key="1">
    <citation type="journal article" date="2014" name="Front. Microbiol.">
        <title>High frequency of phylogenetically diverse reductive dehalogenase-homologous genes in deep subseafloor sedimentary metagenomes.</title>
        <authorList>
            <person name="Kawai M."/>
            <person name="Futagami T."/>
            <person name="Toyoda A."/>
            <person name="Takaki Y."/>
            <person name="Nishi S."/>
            <person name="Hori S."/>
            <person name="Arai W."/>
            <person name="Tsubouchi T."/>
            <person name="Morono Y."/>
            <person name="Uchiyama I."/>
            <person name="Ito T."/>
            <person name="Fujiyama A."/>
            <person name="Inagaki F."/>
            <person name="Takami H."/>
        </authorList>
    </citation>
    <scope>NUCLEOTIDE SEQUENCE</scope>
    <source>
        <strain evidence="1">Expedition CK06-06</strain>
    </source>
</reference>
<evidence type="ECO:0000313" key="1">
    <source>
        <dbReference type="EMBL" id="GAG76233.1"/>
    </source>
</evidence>
<name>X1AVH0_9ZZZZ</name>